<evidence type="ECO:0000259" key="2">
    <source>
        <dbReference type="PROSITE" id="PS50968"/>
    </source>
</evidence>
<sequence length="161" mass="18297">MDQHFKVVVNNEFEFRFSEEEITSLDIQKRSGSEFHILKENRSFKAILQSSEFLEKNYQIKINSNTYDIRISNDLDLLIEDMGLTLASAQVVNNIKAPMPGLILDVQVEEGAEVKEGDYLLVLEAMKMENTLTAPRDGVVKSVAVTRGQTVDKDQLLIEME</sequence>
<dbReference type="PROSITE" id="PS00188">
    <property type="entry name" value="BIOTIN"/>
    <property type="match status" value="1"/>
</dbReference>
<dbReference type="InterPro" id="IPR011053">
    <property type="entry name" value="Single_hybrid_motif"/>
</dbReference>
<evidence type="ECO:0000313" key="4">
    <source>
        <dbReference type="Proteomes" id="UP001597468"/>
    </source>
</evidence>
<evidence type="ECO:0000313" key="3">
    <source>
        <dbReference type="EMBL" id="MFD2519182.1"/>
    </source>
</evidence>
<dbReference type="InterPro" id="IPR000089">
    <property type="entry name" value="Biotin_lipoyl"/>
</dbReference>
<dbReference type="SUPFAM" id="SSF51230">
    <property type="entry name" value="Single hybrid motif"/>
    <property type="match status" value="1"/>
</dbReference>
<dbReference type="Proteomes" id="UP001597468">
    <property type="component" value="Unassembled WGS sequence"/>
</dbReference>
<evidence type="ECO:0000256" key="1">
    <source>
        <dbReference type="ARBA" id="ARBA00023267"/>
    </source>
</evidence>
<dbReference type="Gene3D" id="2.40.50.100">
    <property type="match status" value="1"/>
</dbReference>
<accession>A0ABW5J1H9</accession>
<dbReference type="PANTHER" id="PTHR45266">
    <property type="entry name" value="OXALOACETATE DECARBOXYLASE ALPHA CHAIN"/>
    <property type="match status" value="1"/>
</dbReference>
<gene>
    <name evidence="3" type="ORF">ACFSTG_14835</name>
</gene>
<dbReference type="InterPro" id="IPR050709">
    <property type="entry name" value="Biotin_Carboxyl_Carrier/Decarb"/>
</dbReference>
<dbReference type="CDD" id="cd06850">
    <property type="entry name" value="biotinyl_domain"/>
    <property type="match status" value="1"/>
</dbReference>
<comment type="caution">
    <text evidence="3">The sequence shown here is derived from an EMBL/GenBank/DDBJ whole genome shotgun (WGS) entry which is preliminary data.</text>
</comment>
<dbReference type="InterPro" id="IPR001882">
    <property type="entry name" value="Biotin_BS"/>
</dbReference>
<dbReference type="RefSeq" id="WP_380754978.1">
    <property type="nucleotide sequence ID" value="NZ_JBHULT010000013.1"/>
</dbReference>
<proteinExistence type="predicted"/>
<feature type="domain" description="Lipoyl-binding" evidence="2">
    <location>
        <begin position="79"/>
        <end position="161"/>
    </location>
</feature>
<dbReference type="EMBL" id="JBHULT010000013">
    <property type="protein sequence ID" value="MFD2519182.1"/>
    <property type="molecule type" value="Genomic_DNA"/>
</dbReference>
<reference evidence="4" key="1">
    <citation type="journal article" date="2019" name="Int. J. Syst. Evol. Microbiol.">
        <title>The Global Catalogue of Microorganisms (GCM) 10K type strain sequencing project: providing services to taxonomists for standard genome sequencing and annotation.</title>
        <authorList>
            <consortium name="The Broad Institute Genomics Platform"/>
            <consortium name="The Broad Institute Genome Sequencing Center for Infectious Disease"/>
            <person name="Wu L."/>
            <person name="Ma J."/>
        </authorList>
    </citation>
    <scope>NUCLEOTIDE SEQUENCE [LARGE SCALE GENOMIC DNA]</scope>
    <source>
        <strain evidence="4">KCTC 42585</strain>
    </source>
</reference>
<dbReference type="PROSITE" id="PS50968">
    <property type="entry name" value="BIOTINYL_LIPOYL"/>
    <property type="match status" value="1"/>
</dbReference>
<protein>
    <submittedName>
        <fullName evidence="3">Acetyl-CoA carboxylase biotin carboxyl carrier protein subunit</fullName>
    </submittedName>
</protein>
<dbReference type="Pfam" id="PF00364">
    <property type="entry name" value="Biotin_lipoyl"/>
    <property type="match status" value="1"/>
</dbReference>
<keyword evidence="1" id="KW-0092">Biotin</keyword>
<name>A0ABW5J1H9_9FLAO</name>
<dbReference type="PANTHER" id="PTHR45266:SF3">
    <property type="entry name" value="OXALOACETATE DECARBOXYLASE ALPHA CHAIN"/>
    <property type="match status" value="1"/>
</dbReference>
<organism evidence="3 4">
    <name type="scientific">Salinimicrobium flavum</name>
    <dbReference type="NCBI Taxonomy" id="1737065"/>
    <lineage>
        <taxon>Bacteria</taxon>
        <taxon>Pseudomonadati</taxon>
        <taxon>Bacteroidota</taxon>
        <taxon>Flavobacteriia</taxon>
        <taxon>Flavobacteriales</taxon>
        <taxon>Flavobacteriaceae</taxon>
        <taxon>Salinimicrobium</taxon>
    </lineage>
</organism>
<keyword evidence="4" id="KW-1185">Reference proteome</keyword>